<dbReference type="PATRIC" id="fig|106634.4.peg.758"/>
<gene>
    <name evidence="2" type="ORF">TVD_03725</name>
</gene>
<name>A0A0G3G6N2_9GAMM</name>
<dbReference type="Proteomes" id="UP000064201">
    <property type="component" value="Chromosome"/>
</dbReference>
<organism evidence="2 3">
    <name type="scientific">Thioalkalivibrio versutus</name>
    <dbReference type="NCBI Taxonomy" id="106634"/>
    <lineage>
        <taxon>Bacteria</taxon>
        <taxon>Pseudomonadati</taxon>
        <taxon>Pseudomonadota</taxon>
        <taxon>Gammaproteobacteria</taxon>
        <taxon>Chromatiales</taxon>
        <taxon>Ectothiorhodospiraceae</taxon>
        <taxon>Thioalkalivibrio</taxon>
    </lineage>
</organism>
<dbReference type="Gene3D" id="3.40.50.1240">
    <property type="entry name" value="Phosphoglycerate mutase-like"/>
    <property type="match status" value="1"/>
</dbReference>
<feature type="signal peptide" evidence="1">
    <location>
        <begin position="1"/>
        <end position="19"/>
    </location>
</feature>
<evidence type="ECO:0000256" key="1">
    <source>
        <dbReference type="SAM" id="SignalP"/>
    </source>
</evidence>
<dbReference type="CDD" id="cd07067">
    <property type="entry name" value="HP_PGM_like"/>
    <property type="match status" value="1"/>
</dbReference>
<dbReference type="SUPFAM" id="SSF53254">
    <property type="entry name" value="Phosphoglycerate mutase-like"/>
    <property type="match status" value="1"/>
</dbReference>
<evidence type="ECO:0000313" key="3">
    <source>
        <dbReference type="Proteomes" id="UP000064201"/>
    </source>
</evidence>
<feature type="chain" id="PRO_5002553727" evidence="1">
    <location>
        <begin position="20"/>
        <end position="198"/>
    </location>
</feature>
<dbReference type="InterPro" id="IPR029033">
    <property type="entry name" value="His_PPase_superfam"/>
</dbReference>
<dbReference type="InterPro" id="IPR013078">
    <property type="entry name" value="His_Pase_superF_clade-1"/>
</dbReference>
<reference evidence="2 3" key="1">
    <citation type="submission" date="2015-04" db="EMBL/GenBank/DDBJ databases">
        <title>Complete Sequence for the Genome of the Thioalkalivibrio versutus D301.</title>
        <authorList>
            <person name="Mu T."/>
            <person name="Zhou J."/>
            <person name="Xu X."/>
        </authorList>
    </citation>
    <scope>NUCLEOTIDE SEQUENCE [LARGE SCALE GENOMIC DNA]</scope>
    <source>
        <strain evidence="2 3">D301</strain>
    </source>
</reference>
<dbReference type="RefSeq" id="WP_019562680.1">
    <property type="nucleotide sequence ID" value="NZ_CP011367.1"/>
</dbReference>
<keyword evidence="1" id="KW-0732">Signal</keyword>
<dbReference type="OrthoDB" id="8685508at2"/>
<dbReference type="Pfam" id="PF00300">
    <property type="entry name" value="His_Phos_1"/>
    <property type="match status" value="1"/>
</dbReference>
<sequence>MLRRWFLFLIILGFSPVIASADTLAPDALIERMQAGGLVIYWRHAATDRSQRDTDLADMSRCEGQRNLDDRGHEQARQVGEGFERHAIPVERILSSPFCRNVDSARIAFGEDSWEVRDDLFNVPPVRDRQRQRELVDALRRYLVTAPGDAGKNVVIVGHNINLQQAARVRIDEGEIAVFEPGSDSPRVLGVLTPDDFD</sequence>
<accession>A0A0G3G6N2</accession>
<dbReference type="AlphaFoldDB" id="A0A0G3G6N2"/>
<dbReference type="EMBL" id="CP011367">
    <property type="protein sequence ID" value="AKJ94531.1"/>
    <property type="molecule type" value="Genomic_DNA"/>
</dbReference>
<dbReference type="KEGG" id="tvr:TVD_03725"/>
<dbReference type="STRING" id="106634.TVD_03725"/>
<protein>
    <submittedName>
        <fullName evidence="2">Phosphohistidine phosphatase</fullName>
    </submittedName>
</protein>
<evidence type="ECO:0000313" key="2">
    <source>
        <dbReference type="EMBL" id="AKJ94531.1"/>
    </source>
</evidence>
<keyword evidence="3" id="KW-1185">Reference proteome</keyword>
<proteinExistence type="predicted"/>